<reference evidence="2 3" key="1">
    <citation type="submission" date="2023-07" db="EMBL/GenBank/DDBJ databases">
        <title>Sequencing the genomes of 1000 actinobacteria strains.</title>
        <authorList>
            <person name="Klenk H.-P."/>
        </authorList>
    </citation>
    <scope>NUCLEOTIDE SEQUENCE [LARGE SCALE GENOMIC DNA]</scope>
    <source>
        <strain evidence="2 3">DSM 45805</strain>
    </source>
</reference>
<keyword evidence="3" id="KW-1185">Reference proteome</keyword>
<evidence type="ECO:0000256" key="1">
    <source>
        <dbReference type="SAM" id="Phobius"/>
    </source>
</evidence>
<evidence type="ECO:0000313" key="3">
    <source>
        <dbReference type="Proteomes" id="UP001229651"/>
    </source>
</evidence>
<keyword evidence="1" id="KW-1133">Transmembrane helix</keyword>
<gene>
    <name evidence="2" type="ORF">FB470_002578</name>
</gene>
<keyword evidence="1" id="KW-0472">Membrane</keyword>
<feature type="transmembrane region" description="Helical" evidence="1">
    <location>
        <begin position="41"/>
        <end position="59"/>
    </location>
</feature>
<dbReference type="RefSeq" id="WP_306991408.1">
    <property type="nucleotide sequence ID" value="NZ_JAUSUT010000001.1"/>
</dbReference>
<sequence length="66" mass="7396">MGEQPERLTPGQVRLAFWLALGLSLCSAGSVVLAVLSPSPWMGLLMAFAFGVQAPYQWLRYFRRRP</sequence>
<evidence type="ECO:0000313" key="2">
    <source>
        <dbReference type="EMBL" id="MDQ0378584.1"/>
    </source>
</evidence>
<protein>
    <recommendedName>
        <fullName evidence="4">Lipoprotein</fullName>
    </recommendedName>
</protein>
<organism evidence="2 3">
    <name type="scientific">Amycolatopsis thermophila</name>
    <dbReference type="NCBI Taxonomy" id="206084"/>
    <lineage>
        <taxon>Bacteria</taxon>
        <taxon>Bacillati</taxon>
        <taxon>Actinomycetota</taxon>
        <taxon>Actinomycetes</taxon>
        <taxon>Pseudonocardiales</taxon>
        <taxon>Pseudonocardiaceae</taxon>
        <taxon>Amycolatopsis</taxon>
    </lineage>
</organism>
<name>A0ABU0ETF1_9PSEU</name>
<keyword evidence="1" id="KW-0812">Transmembrane</keyword>
<dbReference type="Proteomes" id="UP001229651">
    <property type="component" value="Unassembled WGS sequence"/>
</dbReference>
<feature type="transmembrane region" description="Helical" evidence="1">
    <location>
        <begin position="15"/>
        <end position="35"/>
    </location>
</feature>
<comment type="caution">
    <text evidence="2">The sequence shown here is derived from an EMBL/GenBank/DDBJ whole genome shotgun (WGS) entry which is preliminary data.</text>
</comment>
<dbReference type="EMBL" id="JAUSUT010000001">
    <property type="protein sequence ID" value="MDQ0378584.1"/>
    <property type="molecule type" value="Genomic_DNA"/>
</dbReference>
<evidence type="ECO:0008006" key="4">
    <source>
        <dbReference type="Google" id="ProtNLM"/>
    </source>
</evidence>
<accession>A0ABU0ETF1</accession>
<proteinExistence type="predicted"/>